<evidence type="ECO:0000256" key="1">
    <source>
        <dbReference type="ARBA" id="ARBA00022729"/>
    </source>
</evidence>
<dbReference type="Pfam" id="PF00149">
    <property type="entry name" value="Metallophos"/>
    <property type="match status" value="1"/>
</dbReference>
<name>A0ABX1DG26_9FLAO</name>
<reference evidence="6 7" key="1">
    <citation type="submission" date="2020-03" db="EMBL/GenBank/DDBJ databases">
        <title>Tamlana sp. nov, isolated from XXX.</title>
        <authorList>
            <person name="Cao W.R."/>
        </authorList>
    </citation>
    <scope>NUCLEOTIDE SEQUENCE [LARGE SCALE GENOMIC DNA]</scope>
    <source>
        <strain evidence="6 7">HST1-43</strain>
    </source>
</reference>
<dbReference type="EMBL" id="JAAVJS010000008">
    <property type="protein sequence ID" value="NJX15256.1"/>
    <property type="molecule type" value="Genomic_DNA"/>
</dbReference>
<dbReference type="PANTHER" id="PTHR10161:SF14">
    <property type="entry name" value="TARTRATE-RESISTANT ACID PHOSPHATASE TYPE 5"/>
    <property type="match status" value="1"/>
</dbReference>
<gene>
    <name evidence="6" type="ORF">HC176_07115</name>
</gene>
<dbReference type="InterPro" id="IPR051558">
    <property type="entry name" value="Metallophosphoesterase_PAP"/>
</dbReference>
<comment type="caution">
    <text evidence="6">The sequence shown here is derived from an EMBL/GenBank/DDBJ whole genome shotgun (WGS) entry which is preliminary data.</text>
</comment>
<evidence type="ECO:0000313" key="6">
    <source>
        <dbReference type="EMBL" id="NJX15256.1"/>
    </source>
</evidence>
<keyword evidence="2" id="KW-0378">Hydrolase</keyword>
<evidence type="ECO:0000256" key="2">
    <source>
        <dbReference type="ARBA" id="ARBA00022801"/>
    </source>
</evidence>
<dbReference type="PANTHER" id="PTHR10161">
    <property type="entry name" value="TARTRATE-RESISTANT ACID PHOSPHATASE TYPE 5"/>
    <property type="match status" value="1"/>
</dbReference>
<feature type="chain" id="PRO_5046207056" evidence="3">
    <location>
        <begin position="21"/>
        <end position="1241"/>
    </location>
</feature>
<feature type="domain" description="Calcineurin-like phosphoesterase" evidence="4">
    <location>
        <begin position="45"/>
        <end position="244"/>
    </location>
</feature>
<dbReference type="InterPro" id="IPR005565">
    <property type="entry name" value="Hemolysn_activator_HlyB_C"/>
</dbReference>
<sequence>MKILKYFSVLTVLVILSACATYKPQYADKNHHEVTFPNKEVDRTFYLIGDAGISPTGGMSGALTAFNKHIEGKATKKDFALFLGDNIYPSGLPSKGDKNRSSAENALNGQIQSVKNFKGEVLFIPGNHDWYSNGLKGLKRQEKYIEEALGKNTFQPENGCPLESIDVGETIQLIVIDTQWYLENWNSHPTVNDKCEIKTRERFLLELEGELKKAQNKTIVFAMHHPMYTNGTHGGKYAFKKHLYPFQKKIPLPGIASLITQIRTQGGVSIQDRYNERYHELMNRLETMAIGVENLVFVSGHEHTLQYIENQGVAENESIKQIVSGSGAKESYAELSNNGLFSYGKQGFAELTVFKDGSSWVRFYGEENGEPKLLFAKEVYPPKTPYDVSDLPDTFPPAVEVSVYSREETDVSGFFKSVWGDHYRDVYSTKITAQVATLDTLYGGLEVVRKGGGHQTRSLRLKTKDGRELNMRALRKSATQYLQTVLFKDNYIQDDFEQTAVEQLILDFYTAAHPYAFLAVPDLSDAAKIYHTNPKLYFIPKHKHLGEFNAEYGGELYMIEERPEENYSNEKNFGYADDIESTHDIIEKIREDEEHKIDENAFIRARLFDMLIGDWDRHQDQWRWAQFDMENGDHYYKPIPRDRDQVFSNFDGALLDVMRIISGSTKQLQVYDDELKNIKWMNSAGIKLDRVLIQQAGKDVWLEHAKFIQEHVTDEVIERAFSKVPKEVQDKTLQEIKEHLKGRRENLQDIATRYYNHLNELVVLTGTDKDDYIEVTRTGDKETHVKMSRIIDGEKAKVMVDRTFNKDITKELWIYGLDDKDVFEVSGKANNLIFTRLIGGQENDTYIIKNGRRVKVYDHESKKNTIKENKGASIRLTDVYKLNLFDFNKNITKTSLITPAIGFNPDDGFSVGMAYSLTTKGFQRNPFSQQHRFKGGYYFATNGFSLNYDGEFANIMNDWNLHIGGKFTSANFTNNFFGYGNETPNNDDNLDLDYNRVKTSIYAVKAGILKKGNFGSDYGIRTVFEGIEIDDTPGRFITDEFVSSSNTEFYERRYFGGLEAQFNYESFDDKINPKKGMTFHLQVGGKTEFKDTKNTYGYLNSDLGFYNTLTTNKALVLKTAVRTQVRVGDDLVFYQAANIGGNNGLRGFRTERFTGKSSLVGSADLRYSFPSFKTRALPLQIGVFGGADVGRVWLKGDFSDKWHNDYGGGFWVTAAESLSGTFNFFNSVEGFRFSFGFGLNF</sequence>
<evidence type="ECO:0000256" key="3">
    <source>
        <dbReference type="SAM" id="SignalP"/>
    </source>
</evidence>
<evidence type="ECO:0000313" key="7">
    <source>
        <dbReference type="Proteomes" id="UP000760545"/>
    </source>
</evidence>
<evidence type="ECO:0000259" key="4">
    <source>
        <dbReference type="Pfam" id="PF00149"/>
    </source>
</evidence>
<dbReference type="Gene3D" id="2.40.160.50">
    <property type="entry name" value="membrane protein fhac: a member of the omp85/tpsb transporter family"/>
    <property type="match status" value="1"/>
</dbReference>
<feature type="signal peptide" evidence="3">
    <location>
        <begin position="1"/>
        <end position="20"/>
    </location>
</feature>
<keyword evidence="7" id="KW-1185">Reference proteome</keyword>
<proteinExistence type="predicted"/>
<dbReference type="Gene3D" id="3.60.21.10">
    <property type="match status" value="1"/>
</dbReference>
<dbReference type="PROSITE" id="PS51257">
    <property type="entry name" value="PROKAR_LIPOPROTEIN"/>
    <property type="match status" value="1"/>
</dbReference>
<dbReference type="SUPFAM" id="SSF56300">
    <property type="entry name" value="Metallo-dependent phosphatases"/>
    <property type="match status" value="1"/>
</dbReference>
<feature type="domain" description="Haemolysin activator HlyB C-terminal" evidence="5">
    <location>
        <begin position="1087"/>
        <end position="1196"/>
    </location>
</feature>
<dbReference type="InterPro" id="IPR029052">
    <property type="entry name" value="Metallo-depent_PP-like"/>
</dbReference>
<dbReference type="Proteomes" id="UP000760545">
    <property type="component" value="Unassembled WGS sequence"/>
</dbReference>
<accession>A0ABX1DG26</accession>
<evidence type="ECO:0000259" key="5">
    <source>
        <dbReference type="Pfam" id="PF03865"/>
    </source>
</evidence>
<keyword evidence="1 3" id="KW-0732">Signal</keyword>
<organism evidence="6 7">
    <name type="scientific">Tamlana crocina</name>
    <dbReference type="NCBI Taxonomy" id="393006"/>
    <lineage>
        <taxon>Bacteria</taxon>
        <taxon>Pseudomonadati</taxon>
        <taxon>Bacteroidota</taxon>
        <taxon>Flavobacteriia</taxon>
        <taxon>Flavobacteriales</taxon>
        <taxon>Flavobacteriaceae</taxon>
        <taxon>Tamlana</taxon>
    </lineage>
</organism>
<dbReference type="RefSeq" id="WP_167917503.1">
    <property type="nucleotide sequence ID" value="NZ_JAAVJS010000008.1"/>
</dbReference>
<dbReference type="InterPro" id="IPR004843">
    <property type="entry name" value="Calcineurin-like_PHP"/>
</dbReference>
<dbReference type="Pfam" id="PF03865">
    <property type="entry name" value="ShlB"/>
    <property type="match status" value="1"/>
</dbReference>
<protein>
    <submittedName>
        <fullName evidence="6">Phosphoesterase</fullName>
    </submittedName>
</protein>